<evidence type="ECO:0000256" key="2">
    <source>
        <dbReference type="SAM" id="Phobius"/>
    </source>
</evidence>
<organism evidence="3 4">
    <name type="scientific">Microbacterium commune</name>
    <dbReference type="NCBI Taxonomy" id="2762219"/>
    <lineage>
        <taxon>Bacteria</taxon>
        <taxon>Bacillati</taxon>
        <taxon>Actinomycetota</taxon>
        <taxon>Actinomycetes</taxon>
        <taxon>Micrococcales</taxon>
        <taxon>Microbacteriaceae</taxon>
        <taxon>Microbacterium</taxon>
    </lineage>
</organism>
<evidence type="ECO:0000313" key="4">
    <source>
        <dbReference type="Proteomes" id="UP000611521"/>
    </source>
</evidence>
<keyword evidence="2" id="KW-1133">Transmembrane helix</keyword>
<dbReference type="Proteomes" id="UP000611521">
    <property type="component" value="Unassembled WGS sequence"/>
</dbReference>
<keyword evidence="4" id="KW-1185">Reference proteome</keyword>
<name>A0ABR8W7E9_9MICO</name>
<gene>
    <name evidence="3" type="ORF">H9633_11520</name>
</gene>
<dbReference type="EMBL" id="JACSPX010000003">
    <property type="protein sequence ID" value="MBD8012922.1"/>
    <property type="molecule type" value="Genomic_DNA"/>
</dbReference>
<accession>A0ABR8W7E9</accession>
<reference evidence="3 4" key="1">
    <citation type="submission" date="2020-08" db="EMBL/GenBank/DDBJ databases">
        <title>A Genomic Blueprint of the Chicken Gut Microbiome.</title>
        <authorList>
            <person name="Gilroy R."/>
            <person name="Ravi A."/>
            <person name="Getino M."/>
            <person name="Pursley I."/>
            <person name="Horton D.L."/>
            <person name="Alikhan N.-F."/>
            <person name="Baker D."/>
            <person name="Gharbi K."/>
            <person name="Hall N."/>
            <person name="Watson M."/>
            <person name="Adriaenssens E.M."/>
            <person name="Foster-Nyarko E."/>
            <person name="Jarju S."/>
            <person name="Secka A."/>
            <person name="Antonio M."/>
            <person name="Oren A."/>
            <person name="Chaudhuri R."/>
            <person name="La Ragione R.M."/>
            <person name="Hildebrand F."/>
            <person name="Pallen M.J."/>
        </authorList>
    </citation>
    <scope>NUCLEOTIDE SEQUENCE [LARGE SCALE GENOMIC DNA]</scope>
    <source>
        <strain evidence="3 4">Re1</strain>
    </source>
</reference>
<proteinExistence type="predicted"/>
<keyword evidence="2" id="KW-0812">Transmembrane</keyword>
<evidence type="ECO:0000313" key="3">
    <source>
        <dbReference type="EMBL" id="MBD8012922.1"/>
    </source>
</evidence>
<feature type="transmembrane region" description="Helical" evidence="2">
    <location>
        <begin position="33"/>
        <end position="53"/>
    </location>
</feature>
<keyword evidence="2" id="KW-0472">Membrane</keyword>
<protein>
    <recommendedName>
        <fullName evidence="5">Cell division protein FtsL</fullName>
    </recommendedName>
</protein>
<sequence length="195" mass="19388">MPRPAPHVDAPRAEPSRRLTPVTAPAPRRRPRLGYAALAVGGALAIGAAQMGISLATTQDAFVLAGLNTQQHELGLQKQSLHEQLIGISSPQSLAQKADALGLVVAGSASYLRLSDGQVLGAGDSASWASTVNPNGGTAIGNALLAPPPPPPAADTVPVLDAAAPADVAADAVAVPSEPAAPPVVTGGLPTPVTR</sequence>
<evidence type="ECO:0008006" key="5">
    <source>
        <dbReference type="Google" id="ProtNLM"/>
    </source>
</evidence>
<comment type="caution">
    <text evidence="3">The sequence shown here is derived from an EMBL/GenBank/DDBJ whole genome shotgun (WGS) entry which is preliminary data.</text>
</comment>
<evidence type="ECO:0000256" key="1">
    <source>
        <dbReference type="SAM" id="MobiDB-lite"/>
    </source>
</evidence>
<feature type="region of interest" description="Disordered" evidence="1">
    <location>
        <begin position="1"/>
        <end position="28"/>
    </location>
</feature>